<dbReference type="Proteomes" id="UP001635816">
    <property type="component" value="Unassembled WGS sequence"/>
</dbReference>
<reference evidence="1 2" key="1">
    <citation type="submission" date="2024-12" db="EMBL/GenBank/DDBJ databases">
        <title>The coexistence of Mycolicibacterium septicum and Mycolicibacterium nivoides in clinical samples.</title>
        <authorList>
            <person name="Wang C."/>
            <person name="Feng Y."/>
            <person name="Zong Z."/>
        </authorList>
    </citation>
    <scope>NUCLEOTIDE SEQUENCE [LARGE SCALE GENOMIC DNA]</scope>
    <source>
        <strain evidence="1 2">120309</strain>
    </source>
</reference>
<accession>A0ABW9L844</accession>
<dbReference type="EMBL" id="JBKBDD010000004">
    <property type="protein sequence ID" value="MFN6544118.1"/>
    <property type="molecule type" value="Genomic_DNA"/>
</dbReference>
<protein>
    <submittedName>
        <fullName evidence="1">Uncharacterized protein</fullName>
    </submittedName>
</protein>
<sequence length="53" mass="5596">MVTGAAGGLGSKGVSTDFVARRVIAVIEKDRAEVDAAELLVRIVARSRAWRLG</sequence>
<proteinExistence type="predicted"/>
<dbReference type="RefSeq" id="WP_409543471.1">
    <property type="nucleotide sequence ID" value="NZ_JBKBDD010000004.1"/>
</dbReference>
<keyword evidence="2" id="KW-1185">Reference proteome</keyword>
<name>A0ABW9L844_9MYCO</name>
<evidence type="ECO:0000313" key="1">
    <source>
        <dbReference type="EMBL" id="MFN6544118.1"/>
    </source>
</evidence>
<organism evidence="1 2">
    <name type="scientific">Mycolicibacterium nivoides</name>
    <dbReference type="NCBI Taxonomy" id="2487344"/>
    <lineage>
        <taxon>Bacteria</taxon>
        <taxon>Bacillati</taxon>
        <taxon>Actinomycetota</taxon>
        <taxon>Actinomycetes</taxon>
        <taxon>Mycobacteriales</taxon>
        <taxon>Mycobacteriaceae</taxon>
        <taxon>Mycolicibacterium</taxon>
    </lineage>
</organism>
<gene>
    <name evidence="1" type="ORF">ACK4CT_13090</name>
</gene>
<comment type="caution">
    <text evidence="1">The sequence shown here is derived from an EMBL/GenBank/DDBJ whole genome shotgun (WGS) entry which is preliminary data.</text>
</comment>
<evidence type="ECO:0000313" key="2">
    <source>
        <dbReference type="Proteomes" id="UP001635816"/>
    </source>
</evidence>